<evidence type="ECO:0000313" key="3">
    <source>
        <dbReference type="Proteomes" id="UP000197003"/>
    </source>
</evidence>
<protein>
    <submittedName>
        <fullName evidence="2">Methylhydantoinase</fullName>
    </submittedName>
</protein>
<accession>A0A1Z3NAM6</accession>
<dbReference type="Pfam" id="PF02538">
    <property type="entry name" value="Hydantoinase_B"/>
    <property type="match status" value="1"/>
</dbReference>
<gene>
    <name evidence="2" type="ORF">B9G79_13335</name>
</gene>
<evidence type="ECO:0000313" key="2">
    <source>
        <dbReference type="EMBL" id="ASD64481.1"/>
    </source>
</evidence>
<reference evidence="2 3" key="1">
    <citation type="submission" date="2017-04" db="EMBL/GenBank/DDBJ databases">
        <title>Whole genome sequence of Bdellovibrio bacteriovorus strain SSB218315.</title>
        <authorList>
            <person name="Oyedara O."/>
            <person name="Rodriguez-Perez M.A."/>
        </authorList>
    </citation>
    <scope>NUCLEOTIDE SEQUENCE [LARGE SCALE GENOMIC DNA]</scope>
    <source>
        <strain evidence="2 3">SSB218315</strain>
    </source>
</reference>
<dbReference type="GO" id="GO:0005829">
    <property type="term" value="C:cytosol"/>
    <property type="evidence" value="ECO:0007669"/>
    <property type="project" value="TreeGrafter"/>
</dbReference>
<dbReference type="InterPro" id="IPR003692">
    <property type="entry name" value="Hydantoinase_B"/>
</dbReference>
<feature type="domain" description="Hydantoinase B/oxoprolinase" evidence="1">
    <location>
        <begin position="21"/>
        <end position="464"/>
    </location>
</feature>
<dbReference type="OrthoDB" id="5288472at2"/>
<dbReference type="GO" id="GO:0017168">
    <property type="term" value="F:5-oxoprolinase (ATP-hydrolyzing) activity"/>
    <property type="evidence" value="ECO:0007669"/>
    <property type="project" value="TreeGrafter"/>
</dbReference>
<dbReference type="AlphaFoldDB" id="A0A1Z3NAM6"/>
<proteinExistence type="predicted"/>
<organism evidence="2 3">
    <name type="scientific">Bdellovibrio bacteriovorus</name>
    <dbReference type="NCBI Taxonomy" id="959"/>
    <lineage>
        <taxon>Bacteria</taxon>
        <taxon>Pseudomonadati</taxon>
        <taxon>Bdellovibrionota</taxon>
        <taxon>Bdellovibrionia</taxon>
        <taxon>Bdellovibrionales</taxon>
        <taxon>Pseudobdellovibrionaceae</taxon>
        <taxon>Bdellovibrio</taxon>
    </lineage>
</organism>
<dbReference type="PANTHER" id="PTHR11365:SF23">
    <property type="entry name" value="HYPOTHETICAL 5-OXOPROLINASE (EUROFUNG)-RELATED"/>
    <property type="match status" value="1"/>
</dbReference>
<dbReference type="RefSeq" id="WP_088565949.1">
    <property type="nucleotide sequence ID" value="NZ_CP020946.1"/>
</dbReference>
<dbReference type="InterPro" id="IPR045079">
    <property type="entry name" value="Oxoprolinase-like"/>
</dbReference>
<dbReference type="PANTHER" id="PTHR11365">
    <property type="entry name" value="5-OXOPROLINASE RELATED"/>
    <property type="match status" value="1"/>
</dbReference>
<dbReference type="GO" id="GO:0006749">
    <property type="term" value="P:glutathione metabolic process"/>
    <property type="evidence" value="ECO:0007669"/>
    <property type="project" value="TreeGrafter"/>
</dbReference>
<dbReference type="Proteomes" id="UP000197003">
    <property type="component" value="Chromosome"/>
</dbReference>
<sequence length="466" mass="49943">MNYQIELLHSLLNQFLVGESALMTLDGDVLGVRGQQPVTYGTLTTAAGTAAKYLKLQEGDIALLNDPYSGGSLLSEMTFVMAVSEDLLWVSRRPLDTQVKIVKSIEEEGLRIPPTPLRQKNQLNEMILAAMQAHPACPADFVPWLKAQVADLTAGAKKLVDAIELTGFTVTGELIEDYLRISKKAATKKISESASGEARVDVVLDSGELLRLNMEIQDGKISLDFSGTTAAKTVSMTESATYGACFHALSRHYGFTDLANSGSFSVLQITKPSGCWLVGKYPAPTFKGMTCGVAALQSAIELALAQIHHKQESSLGSHCALQFDLQSGSKHALLTLPGGEGAKTSRDGVSAHLDTISLEQLERDFPIKVLRVDQRHSNGGKGKFNGGRGVVMKIEVCGDLSATWMTDLTLHRPRLLKTCSHGDPAEVTLEQGEVAKSLPVLGQQKFAAKDILTLCSGSGGGYGRAE</sequence>
<dbReference type="EMBL" id="CP020946">
    <property type="protein sequence ID" value="ASD64481.1"/>
    <property type="molecule type" value="Genomic_DNA"/>
</dbReference>
<name>A0A1Z3NAM6_BDEBC</name>
<evidence type="ECO:0000259" key="1">
    <source>
        <dbReference type="Pfam" id="PF02538"/>
    </source>
</evidence>